<proteinExistence type="predicted"/>
<gene>
    <name evidence="3" type="ORF">SYV04_03705</name>
</gene>
<dbReference type="Gene3D" id="1.10.8.80">
    <property type="entry name" value="Magnesium chelatase subunit I, C-Terminal domain"/>
    <property type="match status" value="1"/>
</dbReference>
<dbReference type="RefSeq" id="WP_321544178.1">
    <property type="nucleotide sequence ID" value="NZ_JAXIVS010000001.1"/>
</dbReference>
<dbReference type="SUPFAM" id="SSF52540">
    <property type="entry name" value="P-loop containing nucleoside triphosphate hydrolases"/>
    <property type="match status" value="1"/>
</dbReference>
<name>A0ABU5GWA3_9BACT</name>
<dbReference type="PANTHER" id="PTHR42759:SF5">
    <property type="entry name" value="METHANOL DEHYDROGENASE REGULATOR"/>
    <property type="match status" value="1"/>
</dbReference>
<feature type="domain" description="ATPase AAA-3" evidence="1">
    <location>
        <begin position="54"/>
        <end position="183"/>
    </location>
</feature>
<comment type="caution">
    <text evidence="3">The sequence shown here is derived from an EMBL/GenBank/DDBJ whole genome shotgun (WGS) entry which is preliminary data.</text>
</comment>
<protein>
    <submittedName>
        <fullName evidence="3">MoxR family ATPase</fullName>
    </submittedName>
</protein>
<dbReference type="PIRSF" id="PIRSF002849">
    <property type="entry name" value="AAA_ATPase_chaperone_MoxR_prd"/>
    <property type="match status" value="1"/>
</dbReference>
<dbReference type="Proteomes" id="UP001291309">
    <property type="component" value="Unassembled WGS sequence"/>
</dbReference>
<evidence type="ECO:0000259" key="2">
    <source>
        <dbReference type="Pfam" id="PF17863"/>
    </source>
</evidence>
<accession>A0ABU5GWA3</accession>
<dbReference type="Gene3D" id="3.40.50.300">
    <property type="entry name" value="P-loop containing nucleotide triphosphate hydrolases"/>
    <property type="match status" value="1"/>
</dbReference>
<dbReference type="InterPro" id="IPR050764">
    <property type="entry name" value="CbbQ/NirQ/NorQ/GpvN"/>
</dbReference>
<evidence type="ECO:0000313" key="3">
    <source>
        <dbReference type="EMBL" id="MDY7225468.1"/>
    </source>
</evidence>
<keyword evidence="4" id="KW-1185">Reference proteome</keyword>
<dbReference type="InterPro" id="IPR041628">
    <property type="entry name" value="ChlI/MoxR_AAA_lid"/>
</dbReference>
<sequence>MRIAPAPVSTAPNAEQTAQARTLIARLLGNLEKALRGKREALELVLCCVAAGGHVLLEDVPGTGKTTLAKALALSIGGAFKRVQFTPDLLPTDIVGTSLFNPQDGSFRFKPGPIFANVLIADEINRASPRTQSALLEGLSEQQVTVDGETRSLPAPFLCIATQNPVEFHGTYPLPEASLDRFAAQLSLGYPPEAEERSLLLERKGPPPVSELTPVCTLEEVVVLQRAVEEVRMEESVADYLLRLVHATRGHASVRLGVSTRGALLYARMARARALASGRDFVLPEDLKTLAVPVLTHRLVLDTRARYAGTDKQALTRDIVATVPLPR</sequence>
<dbReference type="CDD" id="cd00009">
    <property type="entry name" value="AAA"/>
    <property type="match status" value="1"/>
</dbReference>
<dbReference type="InterPro" id="IPR027417">
    <property type="entry name" value="P-loop_NTPase"/>
</dbReference>
<dbReference type="InterPro" id="IPR011703">
    <property type="entry name" value="ATPase_AAA-3"/>
</dbReference>
<dbReference type="Pfam" id="PF17863">
    <property type="entry name" value="AAA_lid_2"/>
    <property type="match status" value="1"/>
</dbReference>
<evidence type="ECO:0000259" key="1">
    <source>
        <dbReference type="Pfam" id="PF07726"/>
    </source>
</evidence>
<dbReference type="PANTHER" id="PTHR42759">
    <property type="entry name" value="MOXR FAMILY PROTEIN"/>
    <property type="match status" value="1"/>
</dbReference>
<organism evidence="3 4">
    <name type="scientific">Hyalangium rubrum</name>
    <dbReference type="NCBI Taxonomy" id="3103134"/>
    <lineage>
        <taxon>Bacteria</taxon>
        <taxon>Pseudomonadati</taxon>
        <taxon>Myxococcota</taxon>
        <taxon>Myxococcia</taxon>
        <taxon>Myxococcales</taxon>
        <taxon>Cystobacterineae</taxon>
        <taxon>Archangiaceae</taxon>
        <taxon>Hyalangium</taxon>
    </lineage>
</organism>
<dbReference type="Pfam" id="PF07726">
    <property type="entry name" value="AAA_3"/>
    <property type="match status" value="1"/>
</dbReference>
<reference evidence="3 4" key="1">
    <citation type="submission" date="2023-12" db="EMBL/GenBank/DDBJ databases">
        <title>the genome sequence of Hyalangium sp. s54d21.</title>
        <authorList>
            <person name="Zhang X."/>
        </authorList>
    </citation>
    <scope>NUCLEOTIDE SEQUENCE [LARGE SCALE GENOMIC DNA]</scope>
    <source>
        <strain evidence="4">s54d21</strain>
    </source>
</reference>
<evidence type="ECO:0000313" key="4">
    <source>
        <dbReference type="Proteomes" id="UP001291309"/>
    </source>
</evidence>
<dbReference type="EMBL" id="JAXIVS010000001">
    <property type="protein sequence ID" value="MDY7225468.1"/>
    <property type="molecule type" value="Genomic_DNA"/>
</dbReference>
<feature type="domain" description="ChlI/MoxR AAA lid" evidence="2">
    <location>
        <begin position="247"/>
        <end position="316"/>
    </location>
</feature>